<dbReference type="Pfam" id="PF20220">
    <property type="entry name" value="ABC_toxin_N"/>
    <property type="match status" value="1"/>
</dbReference>
<dbReference type="InterPro" id="IPR040840">
    <property type="entry name" value="TcA_TcB_BD"/>
</dbReference>
<dbReference type="STRING" id="62101.AB835_05490"/>
<sequence length="2498" mass="278090">MKSRATFHHLYQDYAHVLQPLGYESPLHISQQSFATFRQALFGQLHLREIQAVYDQAKRYVAYQHMYQRKSIVRANPQLKHIQHLSTNHTDIIPQRTHRYVTADSVASMFSPAGYLTELYQNAQPLHANTDPLHLDKRRPDLKSLSLSQSHLDTEISTLTLSNKILRSHINNPDLDQTMATCFYPFELPYHAPFSHIDTTLETQQSRFEDLAVKLGPTMVDAGVSNNTRSAFANYMPPALVAALVESIPTDTAELNALVQKHFGTDITTIQQANADGFCDYTGISRDQLNDCLSLPLLRESYNTQLHASSVQAKNSIQANLLTAPHHYGGHYLNATTKQWLGFVNGRINRVTIETDASITDRVTILPSINDSHIIFAAFSVMESDQPSTYIDIKLDNEHITAGQPDTFTDDQGVHSLPLINGYRIIESPVTAGKHTLIVGVGDQNIYHPGDWYPAEEPSSDNFTVTFEPMTGNDLIKLSQIIRYCQHTGLSPATLDTLIALSHTDTNTDTLAITETTLELTAWVLEYQQRYCLSEDEAVVLVGGLINVYAPDDKSAQFDRLFNTPPLDNQRFTLTSDATLTNAYQRTVLKRALGVDDVGLSVLTNIAGLDDQATLSLDNISSLYRVGLWATLHDLTPQALQCLLTLSPTNTDTKQEYAPINSLESIYANCQWLLEQKLTVAALDAMTSTHYVDTLSPEIDAFIGDLYSALQHADEQTQTPDPRYTWQMQVLAPYIASAFTLTDVEMALALQVWIEQVAAEQGLVITTIKTFCTDIVDYIENSESTCGPSLAAFCQALGQLTLIIKFWTLGTAELQLMVNTPTAMDGMDHVPLTLASLQLISDFKVLELHSGDNTNNLLTLLSTATLTSEALARVLDASASEVSAISTYMNVDSYNVARASACLSWLDMAAQLGVSVEVVNQLLCLSIDNTDYDTWRQCAADIQSGVPTNQQDTLNATLDEYLSTALCAYFIGYIAPSLSTNMTLTDRDDIYAYLLIDNQVSSDIMTSDIAEAISSVQLYINRCLQGIEKGVDTSILPYPFFQQWEQYNKRYSTWAGVSQLAYYPENYIDPTLRYNQTALQRKLCDQISQGQINTDLVDQAYHDYLDSFEEVSNLKVLSGYHNSLQLTTGKSYYVGRSGTQPYRYYWRSLNHDVSDGLGGYVASAWTDWEEISCPINAINDQVRPVIRNDRLYIAWIEQQTTTDGVDESGQPKQNNDYNLMMSYRKISGNWAPAISFPLTLGTNSDDFIATANLYLCFYPKETAIVAMLYTPPDDISALGSCYGGLIDNHLEFDSDIDDWSTIYGNFSHNLNTSAIPNKVIRQLADVRYTEEISNKVITDTTENLLTIDSNVTAQIDNDTFPAMLEYQTAATITASTLSQTISAENFYFCELLGQDTNVSFSNTSVDDGNENITFDAEIFLDASMFAVPFDQIVYRFTESGSGDKIDSSLTNSQIINFTDTVAIDKIDSHSVLYMVNIQFGAAWYQAALAFNLAYTNAAFKVTFGSQKGQIDDPNKLTLELSEIMDEPIPAGGMSPSIELSVTQFNSEIYHQQFTIEVTSDSSTPINPIDHYRIVEGANSEVYIEPSNAVKRTRLNTLFANELIQRSHAGLDQVLSWETQQLEEPMLGEGAYVSLTFEPYNTTTYGTNLDVDVYMVDVFSIGDEYLLASFTLDTADNKTITVFLPRHPDSFGDKDHLYVKARYQKGDTVQIKFDRIDDTNPHGWFLDTTYNGGTFSGLVSAKALTQGTEPMDFSGANGLYFWELFYYTPMLVTQKLLQAQSFEAAEHWLHYVFNPAGYIEDQQYTDRLWNTRPLAEDTAWDDTQIDSTDPDIVAQGDPMHYKVATLMALLDLLIARGDHAYRQLERDTLAEAKMWYVAALEILGPQPDIPLYTLWDNPSLALAADKTSPQSGSMHSPAIGEQSLRTANTLTSLFLPCENDKLNGYWQTLEQRLFNLRHNLTIDGQPLNLPLYAEPADPKALQSAAAVGAGSSSPLPQVNMGIQRFTVTLASARGLVSQLMDFGRSLAGAIEQKDAQTLNTLLQTQAKALYGYSLQVLQQQLLALTEQQTEVELEREQQQATYDRMAGYYEQNISPTEMAAITLQTTASTLQYAKAGFELASAGLAAMPNVFGLAVGGSDLSAFSDLGWKSLDLSCNASMITSGVLTQTEQWRRRREQWKAERDAAERGISIADAKLRSIDIQRQATQLQIDQQNLQIDQTQAQLDLLQSKFSNEALYSWMQGRLSTLYYQFYDLTVSRCLKAELAYQWETDKKTRFVQPGAWDSNHAGLLCGEQLMLNLAQMESSYLDWDTSALEVSRTISMASELADQLTDSSLNAEINKVLDGDTSTLTTHTLVLDDNHSLVASIDLQALKMTDDYPTAVVSGTVRRIKQVSVSLPALLGPYQDIQAVLSYSGDNKDINQSLTSTAISHGLNDSGAFQLNFNDDSYLPFEGLPINGGNGDDSAKLLLTFPNAKVEDKQHRLLQTLSDIILHINYTIR</sequence>
<evidence type="ECO:0000259" key="4">
    <source>
        <dbReference type="Pfam" id="PF18413"/>
    </source>
</evidence>
<feature type="domain" description="Tc toxin complex TcA C-terminal TcB-binding" evidence="3">
    <location>
        <begin position="2198"/>
        <end position="2324"/>
    </location>
</feature>
<evidence type="ECO:0000313" key="8">
    <source>
        <dbReference type="Proteomes" id="UP000242502"/>
    </source>
</evidence>
<name>A0A1D2QR78_9GAMM</name>
<dbReference type="Pfam" id="PF18276">
    <property type="entry name" value="TcA_TcB_BD"/>
    <property type="match status" value="2"/>
</dbReference>
<protein>
    <submittedName>
        <fullName evidence="7">Uncharacterized protein</fullName>
    </submittedName>
</protein>
<evidence type="ECO:0000256" key="1">
    <source>
        <dbReference type="ARBA" id="ARBA00023026"/>
    </source>
</evidence>
<dbReference type="Proteomes" id="UP000242502">
    <property type="component" value="Unassembled WGS sequence"/>
</dbReference>
<reference evidence="7 8" key="1">
    <citation type="journal article" date="2016" name="Appl. Environ. Microbiol.">
        <title>Lack of Overt Genome Reduction in the Bryostatin-Producing Bryozoan Symbiont "Candidatus Endobugula sertula".</title>
        <authorList>
            <person name="Miller I.J."/>
            <person name="Vanee N."/>
            <person name="Fong S.S."/>
            <person name="Lim-Fong G.E."/>
            <person name="Kwan J.C."/>
        </authorList>
    </citation>
    <scope>NUCLEOTIDE SEQUENCE [LARGE SCALE GENOMIC DNA]</scope>
    <source>
        <strain evidence="7">AB1-4</strain>
    </source>
</reference>
<accession>A0A1D2QR78</accession>
<feature type="domain" description="Tc toxin complex TcA C-terminal TcB-binding" evidence="3">
    <location>
        <begin position="2422"/>
        <end position="2496"/>
    </location>
</feature>
<dbReference type="InterPro" id="IPR041568">
    <property type="entry name" value="TcA_RBD"/>
</dbReference>
<feature type="coiled-coil region" evidence="2">
    <location>
        <begin position="2202"/>
        <end position="2229"/>
    </location>
</feature>
<dbReference type="Pfam" id="PF18518">
    <property type="entry name" value="TcA_RBD"/>
    <property type="match status" value="1"/>
</dbReference>
<keyword evidence="1" id="KW-0843">Virulence</keyword>
<dbReference type="Pfam" id="PF03538">
    <property type="entry name" value="VRP1"/>
    <property type="match status" value="1"/>
</dbReference>
<dbReference type="EMBL" id="MDLC01000014">
    <property type="protein sequence ID" value="ODS24077.1"/>
    <property type="molecule type" value="Genomic_DNA"/>
</dbReference>
<evidence type="ECO:0000259" key="3">
    <source>
        <dbReference type="Pfam" id="PF18276"/>
    </source>
</evidence>
<dbReference type="InterPro" id="IPR046839">
    <property type="entry name" value="ABC_toxin_N"/>
</dbReference>
<dbReference type="InterPro" id="IPR041079">
    <property type="entry name" value="Neuraminidase-like"/>
</dbReference>
<evidence type="ECO:0000256" key="2">
    <source>
        <dbReference type="SAM" id="Coils"/>
    </source>
</evidence>
<evidence type="ECO:0000259" key="6">
    <source>
        <dbReference type="Pfam" id="PF20220"/>
    </source>
</evidence>
<evidence type="ECO:0000259" key="5">
    <source>
        <dbReference type="Pfam" id="PF18518"/>
    </source>
</evidence>
<feature type="domain" description="ABC toxin N-terminal" evidence="6">
    <location>
        <begin position="963"/>
        <end position="1082"/>
    </location>
</feature>
<keyword evidence="2" id="KW-0175">Coiled coil</keyword>
<proteinExistence type="predicted"/>
<gene>
    <name evidence="7" type="ORF">AB835_05490</name>
</gene>
<feature type="domain" description="TcA receptor binding" evidence="5">
    <location>
        <begin position="1623"/>
        <end position="1753"/>
    </location>
</feature>
<evidence type="ECO:0000313" key="7">
    <source>
        <dbReference type="EMBL" id="ODS24077.1"/>
    </source>
</evidence>
<feature type="domain" description="Neuraminidase-like" evidence="4">
    <location>
        <begin position="1114"/>
        <end position="1237"/>
    </location>
</feature>
<organism evidence="7 8">
    <name type="scientific">Candidatus Endobugula sertula</name>
    <name type="common">Bugula neritina bacterial symbiont</name>
    <dbReference type="NCBI Taxonomy" id="62101"/>
    <lineage>
        <taxon>Bacteria</taxon>
        <taxon>Pseudomonadati</taxon>
        <taxon>Pseudomonadota</taxon>
        <taxon>Gammaproteobacteria</taxon>
        <taxon>Cellvibrionales</taxon>
        <taxon>Cellvibrionaceae</taxon>
        <taxon>Candidatus Endobugula</taxon>
    </lineage>
</organism>
<dbReference type="Pfam" id="PF18413">
    <property type="entry name" value="Neuraminidase"/>
    <property type="match status" value="1"/>
</dbReference>
<comment type="caution">
    <text evidence="7">The sequence shown here is derived from an EMBL/GenBank/DDBJ whole genome shotgun (WGS) entry which is preliminary data.</text>
</comment>
<dbReference type="InterPro" id="IPR018003">
    <property type="entry name" value="Insecticidal_toxin/plasmid_vir"/>
</dbReference>